<dbReference type="Proteomes" id="UP000299102">
    <property type="component" value="Unassembled WGS sequence"/>
</dbReference>
<comment type="caution">
    <text evidence="1">The sequence shown here is derived from an EMBL/GenBank/DDBJ whole genome shotgun (WGS) entry which is preliminary data.</text>
</comment>
<proteinExistence type="predicted"/>
<evidence type="ECO:0000313" key="2">
    <source>
        <dbReference type="Proteomes" id="UP000299102"/>
    </source>
</evidence>
<evidence type="ECO:0000313" key="1">
    <source>
        <dbReference type="EMBL" id="GBP77793.1"/>
    </source>
</evidence>
<name>A0A4C1YS34_EUMVA</name>
<sequence>MTLQLTSCARSCRRAAAAPAARAQPAASGWAVAACCANPPGSRCSASASRRPTICYRITSGPWPRPTTISFKGLRKGGADKRVISAAAVCSNSCKQRRIHKKLTKETFLFNIQILPKGKTRKTESSLHRRAAIRVE</sequence>
<protein>
    <submittedName>
        <fullName evidence="1">Uncharacterized protein</fullName>
    </submittedName>
</protein>
<dbReference type="AlphaFoldDB" id="A0A4C1YS34"/>
<organism evidence="1 2">
    <name type="scientific">Eumeta variegata</name>
    <name type="common">Bagworm moth</name>
    <name type="synonym">Eumeta japonica</name>
    <dbReference type="NCBI Taxonomy" id="151549"/>
    <lineage>
        <taxon>Eukaryota</taxon>
        <taxon>Metazoa</taxon>
        <taxon>Ecdysozoa</taxon>
        <taxon>Arthropoda</taxon>
        <taxon>Hexapoda</taxon>
        <taxon>Insecta</taxon>
        <taxon>Pterygota</taxon>
        <taxon>Neoptera</taxon>
        <taxon>Endopterygota</taxon>
        <taxon>Lepidoptera</taxon>
        <taxon>Glossata</taxon>
        <taxon>Ditrysia</taxon>
        <taxon>Tineoidea</taxon>
        <taxon>Psychidae</taxon>
        <taxon>Oiketicinae</taxon>
        <taxon>Eumeta</taxon>
    </lineage>
</organism>
<reference evidence="1 2" key="1">
    <citation type="journal article" date="2019" name="Commun. Biol.">
        <title>The bagworm genome reveals a unique fibroin gene that provides high tensile strength.</title>
        <authorList>
            <person name="Kono N."/>
            <person name="Nakamura H."/>
            <person name="Ohtoshi R."/>
            <person name="Tomita M."/>
            <person name="Numata K."/>
            <person name="Arakawa K."/>
        </authorList>
    </citation>
    <scope>NUCLEOTIDE SEQUENCE [LARGE SCALE GENOMIC DNA]</scope>
</reference>
<gene>
    <name evidence="1" type="ORF">EVAR_51837_1</name>
</gene>
<dbReference type="EMBL" id="BGZK01001347">
    <property type="protein sequence ID" value="GBP77793.1"/>
    <property type="molecule type" value="Genomic_DNA"/>
</dbReference>
<accession>A0A4C1YS34</accession>
<keyword evidence="2" id="KW-1185">Reference proteome</keyword>